<reference evidence="1 2" key="1">
    <citation type="submission" date="2020-08" db="EMBL/GenBank/DDBJ databases">
        <title>Genomic Encyclopedia of Type Strains, Phase IV (KMG-IV): sequencing the most valuable type-strain genomes for metagenomic binning, comparative biology and taxonomic classification.</title>
        <authorList>
            <person name="Goeker M."/>
        </authorList>
    </citation>
    <scope>NUCLEOTIDE SEQUENCE [LARGE SCALE GENOMIC DNA]</scope>
    <source>
        <strain evidence="1 2">DSM 25079</strain>
    </source>
</reference>
<comment type="caution">
    <text evidence="1">The sequence shown here is derived from an EMBL/GenBank/DDBJ whole genome shotgun (WGS) entry which is preliminary data.</text>
</comment>
<evidence type="ECO:0000313" key="1">
    <source>
        <dbReference type="EMBL" id="MBB5684964.1"/>
    </source>
</evidence>
<dbReference type="RefSeq" id="WP_184015722.1">
    <property type="nucleotide sequence ID" value="NZ_JACIJC010000001.1"/>
</dbReference>
<dbReference type="Proteomes" id="UP000549617">
    <property type="component" value="Unassembled WGS sequence"/>
</dbReference>
<proteinExistence type="predicted"/>
<organism evidence="1 2">
    <name type="scientific">Sphingobium boeckii</name>
    <dbReference type="NCBI Taxonomy" id="1082345"/>
    <lineage>
        <taxon>Bacteria</taxon>
        <taxon>Pseudomonadati</taxon>
        <taxon>Pseudomonadota</taxon>
        <taxon>Alphaproteobacteria</taxon>
        <taxon>Sphingomonadales</taxon>
        <taxon>Sphingomonadaceae</taxon>
        <taxon>Sphingobium</taxon>
    </lineage>
</organism>
<keyword evidence="2" id="KW-1185">Reference proteome</keyword>
<gene>
    <name evidence="1" type="ORF">FHS49_000955</name>
</gene>
<accession>A0A7W9EDI5</accession>
<sequence length="66" mass="7365">MRPVPPELLPAFKPNWLAASALTERLRFVDATALMHLSRGLTFDPLRSAEVLDDALCALDEKTFKP</sequence>
<protein>
    <submittedName>
        <fullName evidence="1">Uncharacterized protein</fullName>
    </submittedName>
</protein>
<evidence type="ECO:0000313" key="2">
    <source>
        <dbReference type="Proteomes" id="UP000549617"/>
    </source>
</evidence>
<dbReference type="EMBL" id="JACIJC010000001">
    <property type="protein sequence ID" value="MBB5684964.1"/>
    <property type="molecule type" value="Genomic_DNA"/>
</dbReference>
<dbReference type="AlphaFoldDB" id="A0A7W9EDI5"/>
<name>A0A7W9EDI5_9SPHN</name>